<dbReference type="GO" id="GO:0016020">
    <property type="term" value="C:membrane"/>
    <property type="evidence" value="ECO:0007669"/>
    <property type="project" value="UniProtKB-SubCell"/>
</dbReference>
<evidence type="ECO:0000313" key="8">
    <source>
        <dbReference type="EMBL" id="OCB90017.1"/>
    </source>
</evidence>
<dbReference type="GO" id="GO:0006882">
    <property type="term" value="P:intracellular zinc ion homeostasis"/>
    <property type="evidence" value="ECO:0007669"/>
    <property type="project" value="TreeGrafter"/>
</dbReference>
<dbReference type="PANTHER" id="PTHR20855">
    <property type="entry name" value="ADIPOR/PROGESTIN RECEPTOR-RELATED"/>
    <property type="match status" value="1"/>
</dbReference>
<sequence>MDLRRRNPSLTRRISHAIDEVKTAENNALEYVKTLTWYQLEEWQKDNEYIVQGYRRAQNNWKGCFHSIFGYLHNETVNIHSHLWGAVLFLVLFFSSQLYVMARYPTATWVDSTMFSVFIISAVVCLTSSSFYHMAGCHSERVARRCHALDYSGIVVLIVGSFFPAVYYAFFCEPVLQGTYLSGAAFIVLNPEYSKPTHRGARTKVFIALGLSAVVPLSHALLTHGLGTLREEMGVHFVVLSGALYIFGAVL</sequence>
<comment type="subcellular location">
    <subcellularLocation>
        <location evidence="1">Membrane</location>
        <topology evidence="1">Multi-pass membrane protein</topology>
    </subcellularLocation>
</comment>
<evidence type="ECO:0000256" key="1">
    <source>
        <dbReference type="ARBA" id="ARBA00004141"/>
    </source>
</evidence>
<feature type="transmembrane region" description="Helical" evidence="7">
    <location>
        <begin position="175"/>
        <end position="193"/>
    </location>
</feature>
<dbReference type="Pfam" id="PF03006">
    <property type="entry name" value="HlyIII"/>
    <property type="match status" value="1"/>
</dbReference>
<feature type="transmembrane region" description="Helical" evidence="7">
    <location>
        <begin position="233"/>
        <end position="250"/>
    </location>
</feature>
<keyword evidence="6" id="KW-0862">Zinc</keyword>
<feature type="transmembrane region" description="Helical" evidence="7">
    <location>
        <begin position="148"/>
        <end position="169"/>
    </location>
</feature>
<evidence type="ECO:0000256" key="3">
    <source>
        <dbReference type="ARBA" id="ARBA00022692"/>
    </source>
</evidence>
<evidence type="ECO:0000256" key="6">
    <source>
        <dbReference type="PIRSR" id="PIRSR604254-1"/>
    </source>
</evidence>
<feature type="transmembrane region" description="Helical" evidence="7">
    <location>
        <begin position="205"/>
        <end position="227"/>
    </location>
</feature>
<proteinExistence type="inferred from homology"/>
<protein>
    <submittedName>
        <fullName evidence="8">HlyIII-domain-containing protein</fullName>
    </submittedName>
</protein>
<dbReference type="GO" id="GO:0046872">
    <property type="term" value="F:metal ion binding"/>
    <property type="evidence" value="ECO:0007669"/>
    <property type="project" value="UniProtKB-KW"/>
</dbReference>
<comment type="caution">
    <text evidence="8">The sequence shown here is derived from an EMBL/GenBank/DDBJ whole genome shotgun (WGS) entry which is preliminary data.</text>
</comment>
<dbReference type="EMBL" id="LNZH02000143">
    <property type="protein sequence ID" value="OCB90017.1"/>
    <property type="molecule type" value="Genomic_DNA"/>
</dbReference>
<evidence type="ECO:0000256" key="5">
    <source>
        <dbReference type="ARBA" id="ARBA00023136"/>
    </source>
</evidence>
<keyword evidence="6" id="KW-0479">Metal-binding</keyword>
<accession>A0A9Q5N7Q6</accession>
<dbReference type="InterPro" id="IPR004254">
    <property type="entry name" value="AdipoR/HlyIII-related"/>
</dbReference>
<reference evidence="8" key="1">
    <citation type="submission" date="2016-06" db="EMBL/GenBank/DDBJ databases">
        <title>Draft Genome sequence of the fungus Inonotus baumii.</title>
        <authorList>
            <person name="Zhu H."/>
            <person name="Lin W."/>
        </authorList>
    </citation>
    <scope>NUCLEOTIDE SEQUENCE</scope>
    <source>
        <strain evidence="8">821</strain>
    </source>
</reference>
<evidence type="ECO:0000256" key="2">
    <source>
        <dbReference type="ARBA" id="ARBA00007018"/>
    </source>
</evidence>
<feature type="binding site" evidence="6">
    <location>
        <position position="133"/>
    </location>
    <ligand>
        <name>Zn(2+)</name>
        <dbReference type="ChEBI" id="CHEBI:29105"/>
    </ligand>
</feature>
<keyword evidence="3 7" id="KW-0812">Transmembrane</keyword>
<evidence type="ECO:0000313" key="9">
    <source>
        <dbReference type="Proteomes" id="UP000757232"/>
    </source>
</evidence>
<feature type="transmembrane region" description="Helical" evidence="7">
    <location>
        <begin position="114"/>
        <end position="136"/>
    </location>
</feature>
<evidence type="ECO:0000256" key="7">
    <source>
        <dbReference type="SAM" id="Phobius"/>
    </source>
</evidence>
<evidence type="ECO:0000256" key="4">
    <source>
        <dbReference type="ARBA" id="ARBA00022989"/>
    </source>
</evidence>
<gene>
    <name evidence="8" type="ORF">A7U60_g2777</name>
</gene>
<dbReference type="PANTHER" id="PTHR20855:SF52">
    <property type="entry name" value="ADIPONECTIN RECEPTOR PROTEIN"/>
    <property type="match status" value="1"/>
</dbReference>
<dbReference type="OrthoDB" id="529367at2759"/>
<organism evidence="8 9">
    <name type="scientific">Sanghuangporus baumii</name>
    <name type="common">Phellinus baumii</name>
    <dbReference type="NCBI Taxonomy" id="108892"/>
    <lineage>
        <taxon>Eukaryota</taxon>
        <taxon>Fungi</taxon>
        <taxon>Dikarya</taxon>
        <taxon>Basidiomycota</taxon>
        <taxon>Agaricomycotina</taxon>
        <taxon>Agaricomycetes</taxon>
        <taxon>Hymenochaetales</taxon>
        <taxon>Hymenochaetaceae</taxon>
        <taxon>Sanghuangporus</taxon>
    </lineage>
</organism>
<comment type="similarity">
    <text evidence="2">Belongs to the ADIPOR family.</text>
</comment>
<feature type="transmembrane region" description="Helical" evidence="7">
    <location>
        <begin position="83"/>
        <end position="102"/>
    </location>
</feature>
<keyword evidence="9" id="KW-1185">Reference proteome</keyword>
<keyword evidence="4 7" id="KW-1133">Transmembrane helix</keyword>
<keyword evidence="5 7" id="KW-0472">Membrane</keyword>
<dbReference type="AlphaFoldDB" id="A0A9Q5N7Q6"/>
<name>A0A9Q5N7Q6_SANBA</name>
<dbReference type="Proteomes" id="UP000757232">
    <property type="component" value="Unassembled WGS sequence"/>
</dbReference>
<dbReference type="GO" id="GO:0038023">
    <property type="term" value="F:signaling receptor activity"/>
    <property type="evidence" value="ECO:0007669"/>
    <property type="project" value="TreeGrafter"/>
</dbReference>